<keyword evidence="2" id="KW-1185">Reference proteome</keyword>
<gene>
    <name evidence="1" type="ORF">FA95DRAFT_110608</name>
</gene>
<dbReference type="Proteomes" id="UP000814033">
    <property type="component" value="Unassembled WGS sequence"/>
</dbReference>
<reference evidence="1" key="2">
    <citation type="journal article" date="2022" name="New Phytol.">
        <title>Evolutionary transition to the ectomycorrhizal habit in the genomes of a hyperdiverse lineage of mushroom-forming fungi.</title>
        <authorList>
            <person name="Looney B."/>
            <person name="Miyauchi S."/>
            <person name="Morin E."/>
            <person name="Drula E."/>
            <person name="Courty P.E."/>
            <person name="Kohler A."/>
            <person name="Kuo A."/>
            <person name="LaButti K."/>
            <person name="Pangilinan J."/>
            <person name="Lipzen A."/>
            <person name="Riley R."/>
            <person name="Andreopoulos W."/>
            <person name="He G."/>
            <person name="Johnson J."/>
            <person name="Nolan M."/>
            <person name="Tritt A."/>
            <person name="Barry K.W."/>
            <person name="Grigoriev I.V."/>
            <person name="Nagy L.G."/>
            <person name="Hibbett D."/>
            <person name="Henrissat B."/>
            <person name="Matheny P.B."/>
            <person name="Labbe J."/>
            <person name="Martin F.M."/>
        </authorList>
    </citation>
    <scope>NUCLEOTIDE SEQUENCE</scope>
    <source>
        <strain evidence="1">FP105234-sp</strain>
    </source>
</reference>
<organism evidence="1 2">
    <name type="scientific">Auriscalpium vulgare</name>
    <dbReference type="NCBI Taxonomy" id="40419"/>
    <lineage>
        <taxon>Eukaryota</taxon>
        <taxon>Fungi</taxon>
        <taxon>Dikarya</taxon>
        <taxon>Basidiomycota</taxon>
        <taxon>Agaricomycotina</taxon>
        <taxon>Agaricomycetes</taxon>
        <taxon>Russulales</taxon>
        <taxon>Auriscalpiaceae</taxon>
        <taxon>Auriscalpium</taxon>
    </lineage>
</organism>
<evidence type="ECO:0000313" key="2">
    <source>
        <dbReference type="Proteomes" id="UP000814033"/>
    </source>
</evidence>
<evidence type="ECO:0000313" key="1">
    <source>
        <dbReference type="EMBL" id="KAI0052027.1"/>
    </source>
</evidence>
<protein>
    <submittedName>
        <fullName evidence="1">Uncharacterized protein</fullName>
    </submittedName>
</protein>
<sequence length="215" mass="22573">MTTPKFALDVVLPPQTGQTQALHDFVASGRAIVLNEPGTLHWFGFKADAQTDGTPAYFGIFDTFASSDGRAAHLSGDVAKALLANAPTLLNGGPQIAPVDVIGQQIAPKVQQGSPLTVGLRVILTAKPDKAGALKNVLLEGAASAQQQTEETTAAYWSSFQKDETAFGIIALFYDEEDRSKHLSAAAADQLSSKLDGLLVGAPETHTFTVIATKV</sequence>
<reference evidence="1" key="1">
    <citation type="submission" date="2021-02" db="EMBL/GenBank/DDBJ databases">
        <authorList>
            <consortium name="DOE Joint Genome Institute"/>
            <person name="Ahrendt S."/>
            <person name="Looney B.P."/>
            <person name="Miyauchi S."/>
            <person name="Morin E."/>
            <person name="Drula E."/>
            <person name="Courty P.E."/>
            <person name="Chicoki N."/>
            <person name="Fauchery L."/>
            <person name="Kohler A."/>
            <person name="Kuo A."/>
            <person name="Labutti K."/>
            <person name="Pangilinan J."/>
            <person name="Lipzen A."/>
            <person name="Riley R."/>
            <person name="Andreopoulos W."/>
            <person name="He G."/>
            <person name="Johnson J."/>
            <person name="Barry K.W."/>
            <person name="Grigoriev I.V."/>
            <person name="Nagy L."/>
            <person name="Hibbett D."/>
            <person name="Henrissat B."/>
            <person name="Matheny P.B."/>
            <person name="Labbe J."/>
            <person name="Martin F."/>
        </authorList>
    </citation>
    <scope>NUCLEOTIDE SEQUENCE</scope>
    <source>
        <strain evidence="1">FP105234-sp</strain>
    </source>
</reference>
<dbReference type="EMBL" id="MU275848">
    <property type="protein sequence ID" value="KAI0052027.1"/>
    <property type="molecule type" value="Genomic_DNA"/>
</dbReference>
<comment type="caution">
    <text evidence="1">The sequence shown here is derived from an EMBL/GenBank/DDBJ whole genome shotgun (WGS) entry which is preliminary data.</text>
</comment>
<proteinExistence type="predicted"/>
<accession>A0ACB8S773</accession>
<name>A0ACB8S773_9AGAM</name>